<evidence type="ECO:0000313" key="5">
    <source>
        <dbReference type="Proteomes" id="UP000198891"/>
    </source>
</evidence>
<dbReference type="Pfam" id="PF08501">
    <property type="entry name" value="Shikimate_dh_N"/>
    <property type="match status" value="1"/>
</dbReference>
<dbReference type="STRING" id="381665.SAMN05216554_2893"/>
<dbReference type="OrthoDB" id="9776868at2"/>
<dbReference type="RefSeq" id="WP_092555013.1">
    <property type="nucleotide sequence ID" value="NZ_FNPZ01000003.1"/>
</dbReference>
<dbReference type="InterPro" id="IPR046346">
    <property type="entry name" value="Aminoacid_DH-like_N_sf"/>
</dbReference>
<evidence type="ECO:0000256" key="2">
    <source>
        <dbReference type="ARBA" id="ARBA00023141"/>
    </source>
</evidence>
<keyword evidence="2" id="KW-0057">Aromatic amino acid biosynthesis</keyword>
<keyword evidence="5" id="KW-1185">Reference proteome</keyword>
<dbReference type="AlphaFoldDB" id="A0A1H3RKZ6"/>
<dbReference type="GO" id="GO:0009073">
    <property type="term" value="P:aromatic amino acid family biosynthetic process"/>
    <property type="evidence" value="ECO:0007669"/>
    <property type="project" value="UniProtKB-KW"/>
</dbReference>
<reference evidence="4 5" key="1">
    <citation type="submission" date="2016-10" db="EMBL/GenBank/DDBJ databases">
        <authorList>
            <person name="de Groot N.N."/>
        </authorList>
    </citation>
    <scope>NUCLEOTIDE SEQUENCE [LARGE SCALE GENOMIC DNA]</scope>
    <source>
        <strain evidence="4 5">CGMCC 4.3491</strain>
    </source>
</reference>
<dbReference type="NCBIfam" id="NF009201">
    <property type="entry name" value="PRK12549.1"/>
    <property type="match status" value="1"/>
</dbReference>
<name>A0A1H3RKZ6_9MICO</name>
<dbReference type="InterPro" id="IPR022893">
    <property type="entry name" value="Shikimate_DH_fam"/>
</dbReference>
<accession>A0A1H3RKZ6</accession>
<sequence>MTRRYLVGLIGAGITESLTPPMHEREGRALGFDYEYRVLDILELGRRPEEIGAMLAEAWAEGFDAVNVTHPCKQLIIPELDALTPDAERLGAVNLVTRGAEGTLGHNTDWTGFRRSFADGLPGVAVDLVAQIGAGGAGAATGYALLDAGTRHLLLVDDELERAEALARSLGELFPDRRVDARNALNTAEFGGLDGVVHATPTGMKEHPGTAFDVAALAPTAWLAEVVYRPLDTELLLAARARGLRTLDGGRMAVGQAVDALHLITGVEPDAERMRAHFLDLVDADERTAKAAV</sequence>
<dbReference type="GO" id="GO:0050661">
    <property type="term" value="F:NADP binding"/>
    <property type="evidence" value="ECO:0007669"/>
    <property type="project" value="TreeGrafter"/>
</dbReference>
<dbReference type="EMBL" id="FNPZ01000003">
    <property type="protein sequence ID" value="SDZ26336.1"/>
    <property type="molecule type" value="Genomic_DNA"/>
</dbReference>
<dbReference type="PANTHER" id="PTHR21089">
    <property type="entry name" value="SHIKIMATE DEHYDROGENASE"/>
    <property type="match status" value="1"/>
</dbReference>
<dbReference type="InterPro" id="IPR013708">
    <property type="entry name" value="Shikimate_DH-bd_N"/>
</dbReference>
<evidence type="ECO:0000313" key="4">
    <source>
        <dbReference type="EMBL" id="SDZ26336.1"/>
    </source>
</evidence>
<gene>
    <name evidence="4" type="ORF">SAMN05216554_2893</name>
</gene>
<dbReference type="PANTHER" id="PTHR21089:SF1">
    <property type="entry name" value="BIFUNCTIONAL 3-DEHYDROQUINATE DEHYDRATASE_SHIKIMATE DEHYDROGENASE, CHLOROPLASTIC"/>
    <property type="match status" value="1"/>
</dbReference>
<comment type="pathway">
    <text evidence="1">Metabolic intermediate biosynthesis; chorismate biosynthesis; chorismate from D-erythrose 4-phosphate and phosphoenolpyruvate: step 4/7.</text>
</comment>
<dbReference type="InterPro" id="IPR036291">
    <property type="entry name" value="NAD(P)-bd_dom_sf"/>
</dbReference>
<evidence type="ECO:0000259" key="3">
    <source>
        <dbReference type="Pfam" id="PF08501"/>
    </source>
</evidence>
<proteinExistence type="predicted"/>
<protein>
    <submittedName>
        <fullName evidence="4">Shikimate dehydrogenase</fullName>
    </submittedName>
</protein>
<organism evidence="4 5">
    <name type="scientific">Herbiconiux ginsengi</name>
    <dbReference type="NCBI Taxonomy" id="381665"/>
    <lineage>
        <taxon>Bacteria</taxon>
        <taxon>Bacillati</taxon>
        <taxon>Actinomycetota</taxon>
        <taxon>Actinomycetes</taxon>
        <taxon>Micrococcales</taxon>
        <taxon>Microbacteriaceae</taxon>
        <taxon>Herbiconiux</taxon>
    </lineage>
</organism>
<dbReference type="SUPFAM" id="SSF51735">
    <property type="entry name" value="NAD(P)-binding Rossmann-fold domains"/>
    <property type="match status" value="1"/>
</dbReference>
<dbReference type="CDD" id="cd01065">
    <property type="entry name" value="NAD_bind_Shikimate_DH"/>
    <property type="match status" value="1"/>
</dbReference>
<dbReference type="Gene3D" id="3.40.50.10860">
    <property type="entry name" value="Leucine Dehydrogenase, chain A, domain 1"/>
    <property type="match status" value="1"/>
</dbReference>
<evidence type="ECO:0000256" key="1">
    <source>
        <dbReference type="ARBA" id="ARBA00004871"/>
    </source>
</evidence>
<dbReference type="GO" id="GO:0019632">
    <property type="term" value="P:shikimate metabolic process"/>
    <property type="evidence" value="ECO:0007669"/>
    <property type="project" value="TreeGrafter"/>
</dbReference>
<dbReference type="Gene3D" id="3.40.50.720">
    <property type="entry name" value="NAD(P)-binding Rossmann-like Domain"/>
    <property type="match status" value="1"/>
</dbReference>
<feature type="domain" description="Shikimate dehydrogenase substrate binding N-terminal" evidence="3">
    <location>
        <begin position="9"/>
        <end position="96"/>
    </location>
</feature>
<dbReference type="SUPFAM" id="SSF53223">
    <property type="entry name" value="Aminoacid dehydrogenase-like, N-terminal domain"/>
    <property type="match status" value="1"/>
</dbReference>
<dbReference type="GO" id="GO:0005829">
    <property type="term" value="C:cytosol"/>
    <property type="evidence" value="ECO:0007669"/>
    <property type="project" value="TreeGrafter"/>
</dbReference>
<dbReference type="GO" id="GO:0004764">
    <property type="term" value="F:shikimate 3-dehydrogenase (NADP+) activity"/>
    <property type="evidence" value="ECO:0007669"/>
    <property type="project" value="InterPro"/>
</dbReference>
<dbReference type="Proteomes" id="UP000198891">
    <property type="component" value="Unassembled WGS sequence"/>
</dbReference>
<dbReference type="GO" id="GO:0009423">
    <property type="term" value="P:chorismate biosynthetic process"/>
    <property type="evidence" value="ECO:0007669"/>
    <property type="project" value="TreeGrafter"/>
</dbReference>
<keyword evidence="2" id="KW-0028">Amino-acid biosynthesis</keyword>